<evidence type="ECO:0000313" key="3">
    <source>
        <dbReference type="Proteomes" id="UP000178912"/>
    </source>
</evidence>
<evidence type="ECO:0000256" key="1">
    <source>
        <dbReference type="SAM" id="MobiDB-lite"/>
    </source>
</evidence>
<protein>
    <submittedName>
        <fullName evidence="2">Uncharacterized protein</fullName>
    </submittedName>
</protein>
<dbReference type="AlphaFoldDB" id="A0A1E1LST7"/>
<gene>
    <name evidence="2" type="ORF">RAG0_17044</name>
</gene>
<name>A0A1E1LST7_9HELO</name>
<organism evidence="2 3">
    <name type="scientific">Rhynchosporium agropyri</name>
    <dbReference type="NCBI Taxonomy" id="914238"/>
    <lineage>
        <taxon>Eukaryota</taxon>
        <taxon>Fungi</taxon>
        <taxon>Dikarya</taxon>
        <taxon>Ascomycota</taxon>
        <taxon>Pezizomycotina</taxon>
        <taxon>Leotiomycetes</taxon>
        <taxon>Helotiales</taxon>
        <taxon>Ploettnerulaceae</taxon>
        <taxon>Rhynchosporium</taxon>
    </lineage>
</organism>
<dbReference type="OrthoDB" id="3485856at2759"/>
<reference evidence="3" key="1">
    <citation type="submission" date="2016-03" db="EMBL/GenBank/DDBJ databases">
        <authorList>
            <person name="Guldener U."/>
        </authorList>
    </citation>
    <scope>NUCLEOTIDE SEQUENCE [LARGE SCALE GENOMIC DNA]</scope>
    <source>
        <strain evidence="3">04CH-RAC-A.6.1</strain>
    </source>
</reference>
<accession>A0A1E1LST7</accession>
<sequence length="92" mass="10285">MQLQNFATEAFAEKFPELSPSIHISAETLFSFLERAKTKANRVKRVGGVVRSSTPWARKRRRVSTPPEELDSDREGRFVMGGAKGNKESCDG</sequence>
<feature type="region of interest" description="Disordered" evidence="1">
    <location>
        <begin position="54"/>
        <end position="92"/>
    </location>
</feature>
<proteinExistence type="predicted"/>
<dbReference type="EMBL" id="FJUX01000199">
    <property type="protein sequence ID" value="CZT13557.1"/>
    <property type="molecule type" value="Genomic_DNA"/>
</dbReference>
<keyword evidence="3" id="KW-1185">Reference proteome</keyword>
<evidence type="ECO:0000313" key="2">
    <source>
        <dbReference type="EMBL" id="CZT13557.1"/>
    </source>
</evidence>
<dbReference type="Proteomes" id="UP000178912">
    <property type="component" value="Unassembled WGS sequence"/>
</dbReference>